<evidence type="ECO:0000313" key="3">
    <source>
        <dbReference type="Proteomes" id="UP000539146"/>
    </source>
</evidence>
<keyword evidence="1" id="KW-0812">Transmembrane</keyword>
<comment type="caution">
    <text evidence="2">The sequence shown here is derived from an EMBL/GenBank/DDBJ whole genome shotgun (WGS) entry which is preliminary data.</text>
</comment>
<evidence type="ECO:0000313" key="2">
    <source>
        <dbReference type="EMBL" id="NUU28139.1"/>
    </source>
</evidence>
<evidence type="ECO:0000256" key="1">
    <source>
        <dbReference type="SAM" id="Phobius"/>
    </source>
</evidence>
<sequence>MGDATVPATGRLRAPVFDTVLRPRRALVRSTALSVVCSAVPLVVALVWVTLPMRWWSLVAGFVLFLAVLAGVLFVRLGSAFLGIDEDDVVLHGVVTANRRIPRARVHHLVLVTTQRGTADRPVRTLLAFDADGEHLFRMRGDVWGDAALERVVDVLDVRVDREGRVLPAREVARRWPSSRAWYERRAGIAVAGGAAAALVVGVLAVETIGLLAR</sequence>
<gene>
    <name evidence="2" type="ORF">HP467_08450</name>
</gene>
<evidence type="ECO:0008006" key="4">
    <source>
        <dbReference type="Google" id="ProtNLM"/>
    </source>
</evidence>
<dbReference type="RefSeq" id="WP_175325906.1">
    <property type="nucleotide sequence ID" value="NZ_BAAAWP010000001.1"/>
</dbReference>
<feature type="transmembrane region" description="Helical" evidence="1">
    <location>
        <begin position="31"/>
        <end position="49"/>
    </location>
</feature>
<dbReference type="Proteomes" id="UP000539146">
    <property type="component" value="Unassembled WGS sequence"/>
</dbReference>
<feature type="transmembrane region" description="Helical" evidence="1">
    <location>
        <begin position="55"/>
        <end position="75"/>
    </location>
</feature>
<reference evidence="2 3" key="1">
    <citation type="submission" date="2020-05" db="EMBL/GenBank/DDBJ databases">
        <title>Genome Sequencing of Type Strains.</title>
        <authorList>
            <person name="Lemaire J.F."/>
            <person name="Inderbitzin P."/>
            <person name="Gregorio O.A."/>
            <person name="Collins S.B."/>
            <person name="Wespe N."/>
            <person name="Knight-Connoni V."/>
        </authorList>
    </citation>
    <scope>NUCLEOTIDE SEQUENCE [LARGE SCALE GENOMIC DNA]</scope>
    <source>
        <strain evidence="2 3">DSM 20512</strain>
    </source>
</reference>
<dbReference type="AlphaFoldDB" id="A0A850DTX2"/>
<keyword evidence="1" id="KW-0472">Membrane</keyword>
<protein>
    <recommendedName>
        <fullName evidence="4">PH domain-containing protein</fullName>
    </recommendedName>
</protein>
<name>A0A850DTX2_9MICO</name>
<dbReference type="EMBL" id="JABMCG010000097">
    <property type="protein sequence ID" value="NUU28139.1"/>
    <property type="molecule type" value="Genomic_DNA"/>
</dbReference>
<organism evidence="2 3">
    <name type="scientific">Curtobacterium citreum</name>
    <dbReference type="NCBI Taxonomy" id="2036"/>
    <lineage>
        <taxon>Bacteria</taxon>
        <taxon>Bacillati</taxon>
        <taxon>Actinomycetota</taxon>
        <taxon>Actinomycetes</taxon>
        <taxon>Micrococcales</taxon>
        <taxon>Microbacteriaceae</taxon>
        <taxon>Curtobacterium</taxon>
    </lineage>
</organism>
<feature type="transmembrane region" description="Helical" evidence="1">
    <location>
        <begin position="189"/>
        <end position="213"/>
    </location>
</feature>
<keyword evidence="1" id="KW-1133">Transmembrane helix</keyword>
<accession>A0A850DTX2</accession>
<proteinExistence type="predicted"/>